<keyword evidence="2" id="KW-0378">Hydrolase</keyword>
<keyword evidence="5" id="KW-1185">Reference proteome</keyword>
<dbReference type="OrthoDB" id="10477375at2759"/>
<evidence type="ECO:0000313" key="4">
    <source>
        <dbReference type="EMBL" id="CAD8110820.1"/>
    </source>
</evidence>
<dbReference type="EMBL" id="CAJJDN010000096">
    <property type="protein sequence ID" value="CAD8110820.1"/>
    <property type="molecule type" value="Genomic_DNA"/>
</dbReference>
<protein>
    <recommendedName>
        <fullName evidence="3">Ubiquitin-like protease family profile domain-containing protein</fullName>
    </recommendedName>
</protein>
<evidence type="ECO:0000256" key="1">
    <source>
        <dbReference type="ARBA" id="ARBA00022670"/>
    </source>
</evidence>
<proteinExistence type="predicted"/>
<dbReference type="AlphaFoldDB" id="A0A8S1Q814"/>
<evidence type="ECO:0000259" key="3">
    <source>
        <dbReference type="PROSITE" id="PS50600"/>
    </source>
</evidence>
<evidence type="ECO:0000256" key="2">
    <source>
        <dbReference type="ARBA" id="ARBA00022801"/>
    </source>
</evidence>
<dbReference type="InterPro" id="IPR003653">
    <property type="entry name" value="Peptidase_C48_C"/>
</dbReference>
<name>A0A8S1Q814_9CILI</name>
<organism evidence="4 5">
    <name type="scientific">Paramecium sonneborni</name>
    <dbReference type="NCBI Taxonomy" id="65129"/>
    <lineage>
        <taxon>Eukaryota</taxon>
        <taxon>Sar</taxon>
        <taxon>Alveolata</taxon>
        <taxon>Ciliophora</taxon>
        <taxon>Intramacronucleata</taxon>
        <taxon>Oligohymenophorea</taxon>
        <taxon>Peniculida</taxon>
        <taxon>Parameciidae</taxon>
        <taxon>Paramecium</taxon>
    </lineage>
</organism>
<dbReference type="GO" id="GO:0006508">
    <property type="term" value="P:proteolysis"/>
    <property type="evidence" value="ECO:0007669"/>
    <property type="project" value="UniProtKB-KW"/>
</dbReference>
<dbReference type="PROSITE" id="PS50600">
    <property type="entry name" value="ULP_PROTEASE"/>
    <property type="match status" value="1"/>
</dbReference>
<gene>
    <name evidence="4" type="ORF">PSON_ATCC_30995.1.T0960195</name>
</gene>
<keyword evidence="1" id="KW-0645">Protease</keyword>
<comment type="caution">
    <text evidence="4">The sequence shown here is derived from an EMBL/GenBank/DDBJ whole genome shotgun (WGS) entry which is preliminary data.</text>
</comment>
<reference evidence="4" key="1">
    <citation type="submission" date="2021-01" db="EMBL/GenBank/DDBJ databases">
        <authorList>
            <consortium name="Genoscope - CEA"/>
            <person name="William W."/>
        </authorList>
    </citation>
    <scope>NUCLEOTIDE SEQUENCE</scope>
</reference>
<dbReference type="GO" id="GO:0008234">
    <property type="term" value="F:cysteine-type peptidase activity"/>
    <property type="evidence" value="ECO:0007669"/>
    <property type="project" value="InterPro"/>
</dbReference>
<dbReference type="Proteomes" id="UP000692954">
    <property type="component" value="Unassembled WGS sequence"/>
</dbReference>
<evidence type="ECO:0000313" key="5">
    <source>
        <dbReference type="Proteomes" id="UP000692954"/>
    </source>
</evidence>
<sequence length="396" mass="48504">MNKKYQISKICQCIITFLSLNNQIQKSQKLTEKFLQNEFKLQSVINPELLTYNQNSAIYIINNIKVKSERNELLFYLKKQINKDGVEKEQYFYYKIEYDLNFNPEYQMYKGEMNNQQPHGYCIKYSSKSKEIQYDGKWYFGQKIEQENIDKQYVQNTNLSKKIIIQENGVIIRSTQIKKQNHSITSWIKFNQQISPKDLQILENKNTYFTCSIIDSYALYLTMKNEEEFFNSNLKNKFKRQLFLPSYLFTNMWQNEAQFNKQIFQNYFLEFQYVDYQIIGIYQQIYFAINQQFHWYLVKIKKKYNKIFDSIKHHYTYYQRMIQILYNLFNIQEDQQKENIEFNYRYIQNNQYDCGPYACLNMKLEFFPKISKSKLQDDYLIVDQMKKELFYLLQNK</sequence>
<accession>A0A8S1Q814</accession>
<feature type="domain" description="Ubiquitin-like protease family profile" evidence="3">
    <location>
        <begin position="192"/>
        <end position="365"/>
    </location>
</feature>